<gene>
    <name evidence="3" type="ORF">PLICRDRAFT_57286</name>
</gene>
<dbReference type="OrthoDB" id="439917at2759"/>
<dbReference type="PANTHER" id="PTHR35192">
    <property type="entry name" value="PROTEIN, PUTATIVE-RELATED"/>
    <property type="match status" value="1"/>
</dbReference>
<reference evidence="3 4" key="1">
    <citation type="submission" date="2014-06" db="EMBL/GenBank/DDBJ databases">
        <title>Evolutionary Origins and Diversification of the Mycorrhizal Mutualists.</title>
        <authorList>
            <consortium name="DOE Joint Genome Institute"/>
            <consortium name="Mycorrhizal Genomics Consortium"/>
            <person name="Kohler A."/>
            <person name="Kuo A."/>
            <person name="Nagy L.G."/>
            <person name="Floudas D."/>
            <person name="Copeland A."/>
            <person name="Barry K.W."/>
            <person name="Cichocki N."/>
            <person name="Veneault-Fourrey C."/>
            <person name="LaButti K."/>
            <person name="Lindquist E.A."/>
            <person name="Lipzen A."/>
            <person name="Lundell T."/>
            <person name="Morin E."/>
            <person name="Murat C."/>
            <person name="Riley R."/>
            <person name="Ohm R."/>
            <person name="Sun H."/>
            <person name="Tunlid A."/>
            <person name="Henrissat B."/>
            <person name="Grigoriev I.V."/>
            <person name="Hibbett D.S."/>
            <person name="Martin F."/>
        </authorList>
    </citation>
    <scope>NUCLEOTIDE SEQUENCE [LARGE SCALE GENOMIC DNA]</scope>
    <source>
        <strain evidence="3 4">FD-325 SS-3</strain>
    </source>
</reference>
<evidence type="ECO:0000313" key="4">
    <source>
        <dbReference type="Proteomes" id="UP000053263"/>
    </source>
</evidence>
<evidence type="ECO:0000259" key="2">
    <source>
        <dbReference type="Pfam" id="PF21671"/>
    </source>
</evidence>
<evidence type="ECO:0000313" key="3">
    <source>
        <dbReference type="EMBL" id="KII84766.1"/>
    </source>
</evidence>
<dbReference type="HOGENOM" id="CLU_063728_0_0_1"/>
<sequence>MRGFANVVLATLSVLSATGAYAQGHLGLRALEDICGNVNANLVVNGVNFGRIDSCLCFSGLRAFERTDAVASSAVNVFGPTRVVGALEALINRSPDRQDCAYPDHAVPQCTTDNLCAFTCSDGYVPAPAIPPANPTQCVCPDGMNVCNGVCTADACPSGLISGKKRDANYWARTAECPRGQSVCGVYGGSSRAWECIDTANDLESCGGCVIELNPLSGREPSGVDCTAIHGVFDVACKAGRCVVNRCMPGFEPSVDGDLCLSQYTQ</sequence>
<dbReference type="AlphaFoldDB" id="A0A0C9SL29"/>
<dbReference type="PANTHER" id="PTHR35192:SF2">
    <property type="entry name" value="APPLE DOMAIN-CONTAINING PROTEIN"/>
    <property type="match status" value="1"/>
</dbReference>
<organism evidence="3 4">
    <name type="scientific">Plicaturopsis crispa FD-325 SS-3</name>
    <dbReference type="NCBI Taxonomy" id="944288"/>
    <lineage>
        <taxon>Eukaryota</taxon>
        <taxon>Fungi</taxon>
        <taxon>Dikarya</taxon>
        <taxon>Basidiomycota</taxon>
        <taxon>Agaricomycotina</taxon>
        <taxon>Agaricomycetes</taxon>
        <taxon>Agaricomycetidae</taxon>
        <taxon>Amylocorticiales</taxon>
        <taxon>Amylocorticiaceae</taxon>
        <taxon>Plicatura</taxon>
        <taxon>Plicaturopsis crispa</taxon>
    </lineage>
</organism>
<dbReference type="InterPro" id="IPR038955">
    <property type="entry name" value="PriA/CPL1_fungi"/>
</dbReference>
<feature type="signal peptide" evidence="1">
    <location>
        <begin position="1"/>
        <end position="22"/>
    </location>
</feature>
<dbReference type="EMBL" id="KN832569">
    <property type="protein sequence ID" value="KII84766.1"/>
    <property type="molecule type" value="Genomic_DNA"/>
</dbReference>
<feature type="domain" description="Protein CPL1-like" evidence="2">
    <location>
        <begin position="194"/>
        <end position="260"/>
    </location>
</feature>
<keyword evidence="4" id="KW-1185">Reference proteome</keyword>
<accession>A0A0C9SL29</accession>
<protein>
    <recommendedName>
        <fullName evidence="2">Protein CPL1-like domain-containing protein</fullName>
    </recommendedName>
</protein>
<evidence type="ECO:0000256" key="1">
    <source>
        <dbReference type="SAM" id="SignalP"/>
    </source>
</evidence>
<feature type="chain" id="PRO_5002213151" description="Protein CPL1-like domain-containing protein" evidence="1">
    <location>
        <begin position="23"/>
        <end position="266"/>
    </location>
</feature>
<proteinExistence type="predicted"/>
<keyword evidence="1" id="KW-0732">Signal</keyword>
<dbReference type="InterPro" id="IPR048661">
    <property type="entry name" value="CPL1-like"/>
</dbReference>
<name>A0A0C9SL29_PLICR</name>
<dbReference type="Proteomes" id="UP000053263">
    <property type="component" value="Unassembled WGS sequence"/>
</dbReference>
<dbReference type="Pfam" id="PF21671">
    <property type="entry name" value="CPL1-like"/>
    <property type="match status" value="1"/>
</dbReference>